<evidence type="ECO:0000313" key="2">
    <source>
        <dbReference type="EMBL" id="MQM10950.1"/>
    </source>
</evidence>
<organism evidence="2 3">
    <name type="scientific">Colocasia esculenta</name>
    <name type="common">Wild taro</name>
    <name type="synonym">Arum esculentum</name>
    <dbReference type="NCBI Taxonomy" id="4460"/>
    <lineage>
        <taxon>Eukaryota</taxon>
        <taxon>Viridiplantae</taxon>
        <taxon>Streptophyta</taxon>
        <taxon>Embryophyta</taxon>
        <taxon>Tracheophyta</taxon>
        <taxon>Spermatophyta</taxon>
        <taxon>Magnoliopsida</taxon>
        <taxon>Liliopsida</taxon>
        <taxon>Araceae</taxon>
        <taxon>Aroideae</taxon>
        <taxon>Colocasieae</taxon>
        <taxon>Colocasia</taxon>
    </lineage>
</organism>
<feature type="region of interest" description="Disordered" evidence="1">
    <location>
        <begin position="145"/>
        <end position="187"/>
    </location>
</feature>
<protein>
    <submittedName>
        <fullName evidence="2">Uncharacterized protein</fullName>
    </submittedName>
</protein>
<reference evidence="2" key="1">
    <citation type="submission" date="2017-07" db="EMBL/GenBank/DDBJ databases">
        <title>Taro Niue Genome Assembly and Annotation.</title>
        <authorList>
            <person name="Atibalentja N."/>
            <person name="Keating K."/>
            <person name="Fields C.J."/>
        </authorList>
    </citation>
    <scope>NUCLEOTIDE SEQUENCE</scope>
    <source>
        <strain evidence="2">Niue_2</strain>
        <tissue evidence="2">Leaf</tissue>
    </source>
</reference>
<gene>
    <name evidence="2" type="ORF">Taro_043852</name>
</gene>
<sequence length="237" mass="25996">MIPVDSQEGAVDSKQQTELRFAGLCVSVDSNQGPVDSYTQSQLSGFWIACACRQLWAGCRQEGAVDSKQQTELRFAGLCVSVDSNQGPVDSYTQSQLSGFWIACACRQLWAGYRQVAAELLEVLCKSVLKVLIFESMNQDISNNLQDGSTTTSQQQLQQEFEQEQDARRTSSSSSSNPLHSACNQEHLPKQDVIQRNGSSITVGKGAEGFELRRGSGFYSPVKFPCVKTPPMHSVVL</sequence>
<dbReference type="Proteomes" id="UP000652761">
    <property type="component" value="Unassembled WGS sequence"/>
</dbReference>
<comment type="caution">
    <text evidence="2">The sequence shown here is derived from an EMBL/GenBank/DDBJ whole genome shotgun (WGS) entry which is preliminary data.</text>
</comment>
<accession>A0A843X4N4</accession>
<dbReference type="AlphaFoldDB" id="A0A843X4N4"/>
<name>A0A843X4N4_COLES</name>
<evidence type="ECO:0000256" key="1">
    <source>
        <dbReference type="SAM" id="MobiDB-lite"/>
    </source>
</evidence>
<evidence type="ECO:0000313" key="3">
    <source>
        <dbReference type="Proteomes" id="UP000652761"/>
    </source>
</evidence>
<proteinExistence type="predicted"/>
<keyword evidence="3" id="KW-1185">Reference proteome</keyword>
<dbReference type="EMBL" id="NMUH01004828">
    <property type="protein sequence ID" value="MQM10950.1"/>
    <property type="molecule type" value="Genomic_DNA"/>
</dbReference>